<gene>
    <name evidence="3" type="ORF">GEV33_003075</name>
</gene>
<feature type="region of interest" description="Disordered" evidence="1">
    <location>
        <begin position="233"/>
        <end position="255"/>
    </location>
</feature>
<proteinExistence type="predicted"/>
<reference evidence="3" key="1">
    <citation type="journal article" date="2020" name="J Insects Food Feed">
        <title>The yellow mealworm (Tenebrio molitor) genome: a resource for the emerging insects as food and feed industry.</title>
        <authorList>
            <person name="Eriksson T."/>
            <person name="Andere A."/>
            <person name="Kelstrup H."/>
            <person name="Emery V."/>
            <person name="Picard C."/>
        </authorList>
    </citation>
    <scope>NUCLEOTIDE SEQUENCE</scope>
    <source>
        <strain evidence="3">Stoneville</strain>
        <tissue evidence="3">Whole head</tissue>
    </source>
</reference>
<accession>A0A8J6HTM0</accession>
<evidence type="ECO:0000313" key="4">
    <source>
        <dbReference type="Proteomes" id="UP000719412"/>
    </source>
</evidence>
<dbReference type="Proteomes" id="UP000719412">
    <property type="component" value="Unassembled WGS sequence"/>
</dbReference>
<reference evidence="3" key="2">
    <citation type="submission" date="2021-08" db="EMBL/GenBank/DDBJ databases">
        <authorList>
            <person name="Eriksson T."/>
        </authorList>
    </citation>
    <scope>NUCLEOTIDE SEQUENCE</scope>
    <source>
        <strain evidence="3">Stoneville</strain>
        <tissue evidence="3">Whole head</tissue>
    </source>
</reference>
<comment type="caution">
    <text evidence="3">The sequence shown here is derived from an EMBL/GenBank/DDBJ whole genome shotgun (WGS) entry which is preliminary data.</text>
</comment>
<dbReference type="EMBL" id="JABDTM020013904">
    <property type="protein sequence ID" value="KAH0819716.1"/>
    <property type="molecule type" value="Genomic_DNA"/>
</dbReference>
<feature type="compositionally biased region" description="Pro residues" evidence="1">
    <location>
        <begin position="329"/>
        <end position="344"/>
    </location>
</feature>
<feature type="region of interest" description="Disordered" evidence="1">
    <location>
        <begin position="680"/>
        <end position="727"/>
    </location>
</feature>
<name>A0A8J6HTM0_TENMO</name>
<evidence type="ECO:0000259" key="2">
    <source>
        <dbReference type="Pfam" id="PF03732"/>
    </source>
</evidence>
<feature type="compositionally biased region" description="Polar residues" evidence="1">
    <location>
        <begin position="233"/>
        <end position="249"/>
    </location>
</feature>
<feature type="domain" description="Retrotransposon gag" evidence="2">
    <location>
        <begin position="380"/>
        <end position="459"/>
    </location>
</feature>
<feature type="compositionally biased region" description="Basic and acidic residues" evidence="1">
    <location>
        <begin position="680"/>
        <end position="702"/>
    </location>
</feature>
<sequence>MTPQPTKPTVPTDRWRFAEIVSVHPAQTSPGLRSVVADFMGKSGGVQKEVYLFRSSDDIPERWTGVGGLRSPTFEPGEQTAPRCSDKAKEWFNEKELTGVYGGLWQKSRASRAASALEIRGAGNSPKDYREDPPRGTDARDTARVPLSGTDARCNTVLPTGKRTGGDCGHSPRCGPGQMADHTLFAHKSFRQTTQSHRPVGNRRLGSQFVCGTKGGGKSIGLAGALPRERTLSGNVYTPTGRSSRTSSFKAGRSGQGPGYIFSTHRQDQDVIPDPGAGPESLAPEPILSGLGLDVTGTVEELRRRLVKFLRDRAAGTVLPPTQGSAPSVPVPTSAPVPSVPVLPPERSSRGTRSPSSNGSKSCESDGVDADQLLPHLPGLLQGEAAAWFRNNRQRWCDWKGFVTDFRLFYFPVKYQENLEVEISRSLQRPTEPVTTYLTELQTLLRRHGSLRPEQQLSWMYRNLLPDYRGLLWIEHARYVARKVTAAAHKVRGVAGRTWGTDPRTLREIYNGAIRPRYLRTAQRSFLLKVTRAYRTTSNLALEVLAGCVPLHIDAASIPSRWEAGKSIDLEGKVVFAEAPHPAEPERKWEELAEDDTPGKWFWTDASRKEEDTVVEIVRMEAGRRGMDINFATDSRVALDMLTKRRGGTAHAIHKKLKRIEDEGSTLKLWWSSDQHRGIAEATRSRRGTEKCQRKGSDKGIHGEVANRMGPRRDRKDDTRHHRNSETRLRGWNHKAVCLLTGHGSFRVYLRRFHLSETTGECICSTGSHYTAQHIIEECENDERNEAREELRRRQEAPSEWPT</sequence>
<feature type="region of interest" description="Disordered" evidence="1">
    <location>
        <begin position="317"/>
        <end position="369"/>
    </location>
</feature>
<organism evidence="3 4">
    <name type="scientific">Tenebrio molitor</name>
    <name type="common">Yellow mealworm beetle</name>
    <dbReference type="NCBI Taxonomy" id="7067"/>
    <lineage>
        <taxon>Eukaryota</taxon>
        <taxon>Metazoa</taxon>
        <taxon>Ecdysozoa</taxon>
        <taxon>Arthropoda</taxon>
        <taxon>Hexapoda</taxon>
        <taxon>Insecta</taxon>
        <taxon>Pterygota</taxon>
        <taxon>Neoptera</taxon>
        <taxon>Endopterygota</taxon>
        <taxon>Coleoptera</taxon>
        <taxon>Polyphaga</taxon>
        <taxon>Cucujiformia</taxon>
        <taxon>Tenebrionidae</taxon>
        <taxon>Tenebrio</taxon>
    </lineage>
</organism>
<feature type="compositionally biased region" description="Basic and acidic residues" evidence="1">
    <location>
        <begin position="127"/>
        <end position="143"/>
    </location>
</feature>
<evidence type="ECO:0000313" key="3">
    <source>
        <dbReference type="EMBL" id="KAH0819716.1"/>
    </source>
</evidence>
<feature type="compositionally biased region" description="Basic and acidic residues" evidence="1">
    <location>
        <begin position="711"/>
        <end position="727"/>
    </location>
</feature>
<evidence type="ECO:0000256" key="1">
    <source>
        <dbReference type="SAM" id="MobiDB-lite"/>
    </source>
</evidence>
<dbReference type="Pfam" id="PF03732">
    <property type="entry name" value="Retrotrans_gag"/>
    <property type="match status" value="1"/>
</dbReference>
<dbReference type="AlphaFoldDB" id="A0A8J6HTM0"/>
<keyword evidence="4" id="KW-1185">Reference proteome</keyword>
<protein>
    <recommendedName>
        <fullName evidence="2">Retrotransposon gag domain-containing protein</fullName>
    </recommendedName>
</protein>
<feature type="compositionally biased region" description="Polar residues" evidence="1">
    <location>
        <begin position="351"/>
        <end position="362"/>
    </location>
</feature>
<dbReference type="InterPro" id="IPR005162">
    <property type="entry name" value="Retrotrans_gag_dom"/>
</dbReference>
<feature type="region of interest" description="Disordered" evidence="1">
    <location>
        <begin position="117"/>
        <end position="143"/>
    </location>
</feature>